<protein>
    <submittedName>
        <fullName evidence="6">FAD-dependent monooxygenase</fullName>
    </submittedName>
</protein>
<comment type="cofactor">
    <cofactor evidence="1">
        <name>FAD</name>
        <dbReference type="ChEBI" id="CHEBI:57692"/>
    </cofactor>
</comment>
<dbReference type="PANTHER" id="PTHR43004:SF19">
    <property type="entry name" value="BINDING MONOOXYGENASE, PUTATIVE (JCVI)-RELATED"/>
    <property type="match status" value="1"/>
</dbReference>
<evidence type="ECO:0000259" key="5">
    <source>
        <dbReference type="Pfam" id="PF01494"/>
    </source>
</evidence>
<accession>A0ABV9RS63</accession>
<dbReference type="Pfam" id="PF21274">
    <property type="entry name" value="Rng_hyd_C"/>
    <property type="match status" value="1"/>
</dbReference>
<dbReference type="GO" id="GO:0004497">
    <property type="term" value="F:monooxygenase activity"/>
    <property type="evidence" value="ECO:0007669"/>
    <property type="project" value="UniProtKB-KW"/>
</dbReference>
<comment type="caution">
    <text evidence="6">The sequence shown here is derived from an EMBL/GenBank/DDBJ whole genome shotgun (WGS) entry which is preliminary data.</text>
</comment>
<evidence type="ECO:0000313" key="7">
    <source>
        <dbReference type="Proteomes" id="UP001595909"/>
    </source>
</evidence>
<dbReference type="InterPro" id="IPR036188">
    <property type="entry name" value="FAD/NAD-bd_sf"/>
</dbReference>
<dbReference type="PANTHER" id="PTHR43004">
    <property type="entry name" value="TRK SYSTEM POTASSIUM UPTAKE PROTEIN"/>
    <property type="match status" value="1"/>
</dbReference>
<comment type="similarity">
    <text evidence="2">Belongs to the PheA/TfdB FAD monooxygenase family.</text>
</comment>
<dbReference type="Gene3D" id="3.30.70.2450">
    <property type="match status" value="1"/>
</dbReference>
<gene>
    <name evidence="6" type="ORF">ACFPEL_28530</name>
</gene>
<dbReference type="EMBL" id="JBHSIM010000061">
    <property type="protein sequence ID" value="MFC4836385.1"/>
    <property type="molecule type" value="Genomic_DNA"/>
</dbReference>
<dbReference type="Proteomes" id="UP001595909">
    <property type="component" value="Unassembled WGS sequence"/>
</dbReference>
<dbReference type="SUPFAM" id="SSF52833">
    <property type="entry name" value="Thioredoxin-like"/>
    <property type="match status" value="1"/>
</dbReference>
<evidence type="ECO:0000313" key="6">
    <source>
        <dbReference type="EMBL" id="MFC4836385.1"/>
    </source>
</evidence>
<sequence length="559" mass="59058">MADEVQDVLVAGAGPVGLTAAVELARRGVAVRVIDTLEQPRHYAKAVGLQPRTLEHWERTGMLTAALDEVQTMRGQIVHVDGVEVARMELHLPPDVPYGFTSLPQYTTERLLAEELRRHGGTVERGSELVDFSQDAAGVTARIRTSAGEETVRVSYLVGADGAHSVVRKGLGLAFEGDAFAEEYMLGDVVLDWSQPPGFGVRVTRTVPDGPDDILVAIPLPEHGRYRISMLAPPELSTHPAAARAGTARVDDVVHGLESGHAPELHHLQAVVDRLAPEPTTVSDLRWSSVFRISHRLADRYGVGRVFIAGDAAHIHPPTGGQGMNTGIQDALNLAWKLALVVDGVAEPALLESYHLERHPVGEEVVGRTVRQARQGFDADDPATMMRREAQLLVSYPVSPIVGATGAALGVLPGERAPDARGLRRPTVTDPLRLHAVLAATEFALLAYVDDLDQLAEVGAARAVAAASALPMRVHAVGAPDLGPALDAAGEPHLLDGAGDLAAAYGVRGGDAVLVRPDGYIGWTARPLTAEALALHLATLTRAPQGAAAGANASAQVPQ</sequence>
<evidence type="ECO:0000256" key="4">
    <source>
        <dbReference type="ARBA" id="ARBA00022827"/>
    </source>
</evidence>
<dbReference type="PRINTS" id="PR00420">
    <property type="entry name" value="RNGMNOXGNASE"/>
</dbReference>
<dbReference type="Gene3D" id="3.50.50.60">
    <property type="entry name" value="FAD/NAD(P)-binding domain"/>
    <property type="match status" value="1"/>
</dbReference>
<dbReference type="Gene3D" id="3.40.30.120">
    <property type="match status" value="1"/>
</dbReference>
<dbReference type="InterPro" id="IPR002938">
    <property type="entry name" value="FAD-bd"/>
</dbReference>
<evidence type="ECO:0000256" key="1">
    <source>
        <dbReference type="ARBA" id="ARBA00001974"/>
    </source>
</evidence>
<name>A0ABV9RS63_9PSEU</name>
<keyword evidence="6" id="KW-0560">Oxidoreductase</keyword>
<dbReference type="Pfam" id="PF01494">
    <property type="entry name" value="FAD_binding_3"/>
    <property type="match status" value="1"/>
</dbReference>
<dbReference type="InterPro" id="IPR036249">
    <property type="entry name" value="Thioredoxin-like_sf"/>
</dbReference>
<dbReference type="RefSeq" id="WP_274191210.1">
    <property type="nucleotide sequence ID" value="NZ_BAABHN010000061.1"/>
</dbReference>
<organism evidence="6 7">
    <name type="scientific">Actinomycetospora chibensis</name>
    <dbReference type="NCBI Taxonomy" id="663606"/>
    <lineage>
        <taxon>Bacteria</taxon>
        <taxon>Bacillati</taxon>
        <taxon>Actinomycetota</taxon>
        <taxon>Actinomycetes</taxon>
        <taxon>Pseudonocardiales</taxon>
        <taxon>Pseudonocardiaceae</taxon>
        <taxon>Actinomycetospora</taxon>
    </lineage>
</organism>
<evidence type="ECO:0000256" key="3">
    <source>
        <dbReference type="ARBA" id="ARBA00022630"/>
    </source>
</evidence>
<dbReference type="SUPFAM" id="SSF51905">
    <property type="entry name" value="FAD/NAD(P)-binding domain"/>
    <property type="match status" value="1"/>
</dbReference>
<keyword evidence="4" id="KW-0274">FAD</keyword>
<keyword evidence="6" id="KW-0503">Monooxygenase</keyword>
<keyword evidence="7" id="KW-1185">Reference proteome</keyword>
<dbReference type="InterPro" id="IPR050641">
    <property type="entry name" value="RIFMO-like"/>
</dbReference>
<evidence type="ECO:0000256" key="2">
    <source>
        <dbReference type="ARBA" id="ARBA00007801"/>
    </source>
</evidence>
<keyword evidence="3" id="KW-0285">Flavoprotein</keyword>
<feature type="domain" description="FAD-binding" evidence="5">
    <location>
        <begin position="7"/>
        <end position="368"/>
    </location>
</feature>
<reference evidence="7" key="1">
    <citation type="journal article" date="2019" name="Int. J. Syst. Evol. Microbiol.">
        <title>The Global Catalogue of Microorganisms (GCM) 10K type strain sequencing project: providing services to taxonomists for standard genome sequencing and annotation.</title>
        <authorList>
            <consortium name="The Broad Institute Genomics Platform"/>
            <consortium name="The Broad Institute Genome Sequencing Center for Infectious Disease"/>
            <person name="Wu L."/>
            <person name="Ma J."/>
        </authorList>
    </citation>
    <scope>NUCLEOTIDE SEQUENCE [LARGE SCALE GENOMIC DNA]</scope>
    <source>
        <strain evidence="7">CCUG 50347</strain>
    </source>
</reference>
<proteinExistence type="inferred from homology"/>